<proteinExistence type="predicted"/>
<dbReference type="InterPro" id="IPR050834">
    <property type="entry name" value="Glycosyltransf_2"/>
</dbReference>
<reference evidence="1 2" key="1">
    <citation type="submission" date="2023-08" db="EMBL/GenBank/DDBJ databases">
        <title>Alcaligenaceae gen. nov., a novel taxon isolated from the sludge of Yixing Pesticide Factory.</title>
        <authorList>
            <person name="Ruan L."/>
        </authorList>
    </citation>
    <scope>NUCLEOTIDE SEQUENCE [LARGE SCALE GENOMIC DNA]</scope>
    <source>
        <strain evidence="1 2">LG-2</strain>
    </source>
</reference>
<dbReference type="Pfam" id="PF13641">
    <property type="entry name" value="Glyco_tranf_2_3"/>
    <property type="match status" value="1"/>
</dbReference>
<accession>A0ABU1D574</accession>
<protein>
    <submittedName>
        <fullName evidence="1">Glycosyltransferase family 2 protein</fullName>
    </submittedName>
</protein>
<dbReference type="PANTHER" id="PTHR43685">
    <property type="entry name" value="GLYCOSYLTRANSFERASE"/>
    <property type="match status" value="1"/>
</dbReference>
<evidence type="ECO:0000313" key="1">
    <source>
        <dbReference type="EMBL" id="MDR4125517.1"/>
    </source>
</evidence>
<dbReference type="PANTHER" id="PTHR43685:SF13">
    <property type="entry name" value="O ANTIGEN BIOSYNTHESIS RHAMNOSYLTRANSFERASE RFBN"/>
    <property type="match status" value="1"/>
</dbReference>
<keyword evidence="2" id="KW-1185">Reference proteome</keyword>
<organism evidence="1 2">
    <name type="scientific">Yanghanlia caeni</name>
    <dbReference type="NCBI Taxonomy" id="3064283"/>
    <lineage>
        <taxon>Bacteria</taxon>
        <taxon>Pseudomonadati</taxon>
        <taxon>Pseudomonadota</taxon>
        <taxon>Betaproteobacteria</taxon>
        <taxon>Burkholderiales</taxon>
        <taxon>Alcaligenaceae</taxon>
        <taxon>Yanghanlia</taxon>
    </lineage>
</organism>
<dbReference type="RefSeq" id="WP_347286708.1">
    <property type="nucleotide sequence ID" value="NZ_JAUZQE010000010.1"/>
</dbReference>
<dbReference type="SUPFAM" id="SSF53448">
    <property type="entry name" value="Nucleotide-diphospho-sugar transferases"/>
    <property type="match status" value="1"/>
</dbReference>
<dbReference type="Gene3D" id="3.90.550.10">
    <property type="entry name" value="Spore Coat Polysaccharide Biosynthesis Protein SpsA, Chain A"/>
    <property type="match status" value="1"/>
</dbReference>
<name>A0ABU1D574_9BURK</name>
<dbReference type="EMBL" id="JAUZQE010000010">
    <property type="protein sequence ID" value="MDR4125517.1"/>
    <property type="molecule type" value="Genomic_DNA"/>
</dbReference>
<dbReference type="InterPro" id="IPR029044">
    <property type="entry name" value="Nucleotide-diphossugar_trans"/>
</dbReference>
<sequence length="327" mass="35730">MSSPEQAAGVRPDNPVEASSMLPAPSVQIVVPVRNGGEVWRQAAAALAREASCCSRAPAVLVVDSSSTDGSDEVAVHHGFRMRRIDPAWFDHGGTRNAAVDARAEIAVFLTQDAILQPGALDALLDAFNDPAVAVAYGRQLPHVSANPIAAHARLFNYPVQEYVAGKEDIPRRGLKTAFVSNSFAAYRVSVLTALGGFPTKSIVSEDMHLAARAVLAGWRVAYVSRAMARHSHNYSPLAEFRRYFDIGVFHAANPWIVQSFGGAEGEGARFLRSELQYLWRCGPLWLPRAAAHTLLKYAGFRLGKLSGRLPVWLCRRLSMHRGYWTQ</sequence>
<comment type="caution">
    <text evidence="1">The sequence shown here is derived from an EMBL/GenBank/DDBJ whole genome shotgun (WGS) entry which is preliminary data.</text>
</comment>
<dbReference type="Proteomes" id="UP001232156">
    <property type="component" value="Unassembled WGS sequence"/>
</dbReference>
<gene>
    <name evidence="1" type="ORF">Q8947_05915</name>
</gene>
<evidence type="ECO:0000313" key="2">
    <source>
        <dbReference type="Proteomes" id="UP001232156"/>
    </source>
</evidence>